<evidence type="ECO:0000313" key="2">
    <source>
        <dbReference type="EMBL" id="MBJ7600674.1"/>
    </source>
</evidence>
<dbReference type="EMBL" id="JAEKNR010000217">
    <property type="protein sequence ID" value="MBJ7600674.1"/>
    <property type="molecule type" value="Genomic_DNA"/>
</dbReference>
<dbReference type="PANTHER" id="PTHR23131">
    <property type="entry name" value="ENDORIBONUCLEASE LACTB2"/>
    <property type="match status" value="1"/>
</dbReference>
<dbReference type="RefSeq" id="WP_338204607.1">
    <property type="nucleotide sequence ID" value="NZ_JAEKNR010000217.1"/>
</dbReference>
<evidence type="ECO:0000313" key="3">
    <source>
        <dbReference type="Proteomes" id="UP000612893"/>
    </source>
</evidence>
<sequence length="254" mass="27535">MATVRRVRADNPGPFTGPGTNTWLLGDAPAVIVIDPGPDDDAHLAAIERALRGVAVGVVLVTHSHADHLGLAARFAARHHARLGRFPELADGDVVRVGQVAVSALHTPGHAADHLAFWMPEDRVLFTGDLILGRGSSMVTYPEGDVAAYLQSLERVAALEPRLLFPGHWDPVQDAAAKIREYREHRLARERQLLEELEAGGPGTARDLTTRIYAAEVGDQEALLAAAEMTLRAHLRKLQEEGRVTEREGAFSLT</sequence>
<gene>
    <name evidence="2" type="ORF">JF922_21720</name>
</gene>
<dbReference type="InterPro" id="IPR036388">
    <property type="entry name" value="WH-like_DNA-bd_sf"/>
</dbReference>
<name>A0A934K876_9BACT</name>
<comment type="caution">
    <text evidence="2">The sequence shown here is derived from an EMBL/GenBank/DDBJ whole genome shotgun (WGS) entry which is preliminary data.</text>
</comment>
<dbReference type="Proteomes" id="UP000612893">
    <property type="component" value="Unassembled WGS sequence"/>
</dbReference>
<dbReference type="SUPFAM" id="SSF56281">
    <property type="entry name" value="Metallo-hydrolase/oxidoreductase"/>
    <property type="match status" value="1"/>
</dbReference>
<proteinExistence type="predicted"/>
<dbReference type="Pfam" id="PF17778">
    <property type="entry name" value="WHD_BLACT"/>
    <property type="match status" value="1"/>
</dbReference>
<dbReference type="InterPro" id="IPR036866">
    <property type="entry name" value="RibonucZ/Hydroxyglut_hydro"/>
</dbReference>
<dbReference type="InterPro" id="IPR050662">
    <property type="entry name" value="Sec-metab_biosynth-thioest"/>
</dbReference>
<evidence type="ECO:0000259" key="1">
    <source>
        <dbReference type="SMART" id="SM00849"/>
    </source>
</evidence>
<keyword evidence="3" id="KW-1185">Reference proteome</keyword>
<dbReference type="SMART" id="SM00849">
    <property type="entry name" value="Lactamase_B"/>
    <property type="match status" value="1"/>
</dbReference>
<dbReference type="InterPro" id="IPR041516">
    <property type="entry name" value="LACTB2_WH"/>
</dbReference>
<dbReference type="Gene3D" id="3.60.15.10">
    <property type="entry name" value="Ribonuclease Z/Hydroxyacylglutathione hydrolase-like"/>
    <property type="match status" value="1"/>
</dbReference>
<accession>A0A934K876</accession>
<dbReference type="PANTHER" id="PTHR23131:SF0">
    <property type="entry name" value="ENDORIBONUCLEASE LACTB2"/>
    <property type="match status" value="1"/>
</dbReference>
<protein>
    <submittedName>
        <fullName evidence="2">MBL fold metallo-hydrolase</fullName>
    </submittedName>
</protein>
<feature type="domain" description="Metallo-beta-lactamase" evidence="1">
    <location>
        <begin position="19"/>
        <end position="168"/>
    </location>
</feature>
<reference evidence="2" key="1">
    <citation type="submission" date="2020-10" db="EMBL/GenBank/DDBJ databases">
        <title>Ca. Dormibacterota MAGs.</title>
        <authorList>
            <person name="Montgomery K."/>
        </authorList>
    </citation>
    <scope>NUCLEOTIDE SEQUENCE [LARGE SCALE GENOMIC DNA]</scope>
    <source>
        <strain evidence="2">SC8812_S17_10</strain>
    </source>
</reference>
<organism evidence="2 3">
    <name type="scientific">Candidatus Nephthysia bennettiae</name>
    <dbReference type="NCBI Taxonomy" id="3127016"/>
    <lineage>
        <taxon>Bacteria</taxon>
        <taxon>Bacillati</taxon>
        <taxon>Candidatus Dormiibacterota</taxon>
        <taxon>Candidatus Dormibacteria</taxon>
        <taxon>Candidatus Dormibacterales</taxon>
        <taxon>Candidatus Dormibacteraceae</taxon>
        <taxon>Candidatus Nephthysia</taxon>
    </lineage>
</organism>
<dbReference type="Pfam" id="PF00753">
    <property type="entry name" value="Lactamase_B"/>
    <property type="match status" value="1"/>
</dbReference>
<dbReference type="CDD" id="cd16278">
    <property type="entry name" value="metallo-hydrolase-like_MBL-fold"/>
    <property type="match status" value="1"/>
</dbReference>
<dbReference type="AlphaFoldDB" id="A0A934K876"/>
<dbReference type="InterPro" id="IPR001279">
    <property type="entry name" value="Metallo-B-lactamas"/>
</dbReference>
<dbReference type="Gene3D" id="1.10.10.10">
    <property type="entry name" value="Winged helix-like DNA-binding domain superfamily/Winged helix DNA-binding domain"/>
    <property type="match status" value="1"/>
</dbReference>